<dbReference type="SUPFAM" id="SSF53474">
    <property type="entry name" value="alpha/beta-Hydrolases"/>
    <property type="match status" value="1"/>
</dbReference>
<dbReference type="PANTHER" id="PTHR10655:SF17">
    <property type="entry name" value="LYSOPHOSPHOLIPASE-LIKE PROTEIN 1"/>
    <property type="match status" value="1"/>
</dbReference>
<gene>
    <name evidence="4" type="ORF">FQ154_17720</name>
</gene>
<dbReference type="OrthoDB" id="9780848at2"/>
<evidence type="ECO:0000313" key="5">
    <source>
        <dbReference type="Proteomes" id="UP000323856"/>
    </source>
</evidence>
<dbReference type="RefSeq" id="WP_149620728.1">
    <property type="nucleotide sequence ID" value="NZ_VOBL01000024.1"/>
</dbReference>
<evidence type="ECO:0000256" key="1">
    <source>
        <dbReference type="ARBA" id="ARBA00006499"/>
    </source>
</evidence>
<evidence type="ECO:0000313" key="4">
    <source>
        <dbReference type="EMBL" id="KAA0973544.1"/>
    </source>
</evidence>
<dbReference type="InterPro" id="IPR050565">
    <property type="entry name" value="LYPA1-2/EST-like"/>
</dbReference>
<evidence type="ECO:0000259" key="3">
    <source>
        <dbReference type="Pfam" id="PF02230"/>
    </source>
</evidence>
<name>A0A5B0E3L8_9MICC</name>
<dbReference type="Proteomes" id="UP000323856">
    <property type="component" value="Unassembled WGS sequence"/>
</dbReference>
<evidence type="ECO:0000256" key="2">
    <source>
        <dbReference type="ARBA" id="ARBA00022801"/>
    </source>
</evidence>
<dbReference type="GO" id="GO:0016787">
    <property type="term" value="F:hydrolase activity"/>
    <property type="evidence" value="ECO:0007669"/>
    <property type="project" value="UniProtKB-KW"/>
</dbReference>
<dbReference type="PANTHER" id="PTHR10655">
    <property type="entry name" value="LYSOPHOSPHOLIPASE-RELATED"/>
    <property type="match status" value="1"/>
</dbReference>
<sequence>MDEGIYSRPEGQRRGTDLVMMLHGYGSNPERMTGWFDELPEHATGVALRGPMEVGGDSGWFLLDYFLTNDFAQVVAAAQQVLDWQDRHARGYRSISVLGHSQGMAMATTLHRLRPGTYRSVVGLSGFVLSNELLNLTDAAPAPGEAVPFFWGRDPQDVVINPDAISHTEQWLAENTALTVRTYPSMGHGFGADERRDVHSFLKHYLPPTPAR</sequence>
<dbReference type="InterPro" id="IPR029058">
    <property type="entry name" value="AB_hydrolase_fold"/>
</dbReference>
<dbReference type="InterPro" id="IPR003140">
    <property type="entry name" value="PLipase/COase/thioEstase"/>
</dbReference>
<dbReference type="EMBL" id="VOBL01000024">
    <property type="protein sequence ID" value="KAA0973544.1"/>
    <property type="molecule type" value="Genomic_DNA"/>
</dbReference>
<reference evidence="4 5" key="1">
    <citation type="submission" date="2019-07" db="EMBL/GenBank/DDBJ databases">
        <title>Analysis of the biochemical properties, biological activity and biotechnological potential of siderophores and biosurfactants produced by Antarctic psychrotolerant bacteria.</title>
        <authorList>
            <person name="Styczynski M."/>
            <person name="Krucon T."/>
            <person name="Decewicz P."/>
            <person name="Dziewit L."/>
        </authorList>
    </citation>
    <scope>NUCLEOTIDE SEQUENCE [LARGE SCALE GENOMIC DNA]</scope>
    <source>
        <strain evidence="4 5">ANT_H27</strain>
    </source>
</reference>
<dbReference type="AlphaFoldDB" id="A0A5B0E3L8"/>
<accession>A0A5B0E3L8</accession>
<dbReference type="Gene3D" id="3.40.50.1820">
    <property type="entry name" value="alpha/beta hydrolase"/>
    <property type="match status" value="1"/>
</dbReference>
<dbReference type="Pfam" id="PF02230">
    <property type="entry name" value="Abhydrolase_2"/>
    <property type="match status" value="1"/>
</dbReference>
<organism evidence="4 5">
    <name type="scientific">Paeniglutamicibacter gangotriensis</name>
    <dbReference type="NCBI Taxonomy" id="254787"/>
    <lineage>
        <taxon>Bacteria</taxon>
        <taxon>Bacillati</taxon>
        <taxon>Actinomycetota</taxon>
        <taxon>Actinomycetes</taxon>
        <taxon>Micrococcales</taxon>
        <taxon>Micrococcaceae</taxon>
        <taxon>Paeniglutamicibacter</taxon>
    </lineage>
</organism>
<proteinExistence type="inferred from homology"/>
<comment type="similarity">
    <text evidence="1">Belongs to the AB hydrolase superfamily. AB hydrolase 2 family.</text>
</comment>
<feature type="domain" description="Phospholipase/carboxylesterase/thioesterase" evidence="3">
    <location>
        <begin position="12"/>
        <end position="204"/>
    </location>
</feature>
<comment type="caution">
    <text evidence="4">The sequence shown here is derived from an EMBL/GenBank/DDBJ whole genome shotgun (WGS) entry which is preliminary data.</text>
</comment>
<protein>
    <submittedName>
        <fullName evidence="4">Phospholipase</fullName>
    </submittedName>
</protein>
<keyword evidence="2" id="KW-0378">Hydrolase</keyword>